<dbReference type="Pfam" id="PF10462">
    <property type="entry name" value="Peptidase_M66"/>
    <property type="match status" value="1"/>
</dbReference>
<dbReference type="AlphaFoldDB" id="A0AAP2JYR0"/>
<dbReference type="PROSITE" id="PS51694">
    <property type="entry name" value="PEPTIDASE_M66"/>
    <property type="match status" value="1"/>
</dbReference>
<dbReference type="EMBL" id="SHDO01000010">
    <property type="protein sequence ID" value="MBX6980991.1"/>
    <property type="molecule type" value="Genomic_DNA"/>
</dbReference>
<dbReference type="GO" id="GO:0006508">
    <property type="term" value="P:proteolysis"/>
    <property type="evidence" value="ECO:0007669"/>
    <property type="project" value="UniProtKB-UniRule"/>
</dbReference>
<dbReference type="InterPro" id="IPR022218">
    <property type="entry name" value="TagA_dom"/>
</dbReference>
<feature type="binding site" evidence="6">
    <location>
        <position position="434"/>
    </location>
    <ligand>
        <name>Zn(2+)</name>
        <dbReference type="ChEBI" id="CHEBI:29105"/>
        <note>catalytic</note>
    </ligand>
</feature>
<protein>
    <recommendedName>
        <fullName evidence="7">Peptidase M66 domain-containing protein</fullName>
    </recommendedName>
</protein>
<comment type="cofactor">
    <cofactor evidence="6">
        <name>Zn(2+)</name>
        <dbReference type="ChEBI" id="CHEBI:29105"/>
    </cofactor>
    <text evidence="6">Binds 1 zinc ion per subunit.</text>
</comment>
<dbReference type="RefSeq" id="WP_129465925.1">
    <property type="nucleotide sequence ID" value="NZ_SHCZ01000008.1"/>
</dbReference>
<feature type="active site" evidence="6">
    <location>
        <position position="435"/>
    </location>
</feature>
<keyword evidence="4 6" id="KW-0862">Zinc</keyword>
<keyword evidence="3 6" id="KW-0378">Hydrolase</keyword>
<organism evidence="8 9">
    <name type="scientific">Providencia rettgeri</name>
    <dbReference type="NCBI Taxonomy" id="587"/>
    <lineage>
        <taxon>Bacteria</taxon>
        <taxon>Pseudomonadati</taxon>
        <taxon>Pseudomonadota</taxon>
        <taxon>Gammaproteobacteria</taxon>
        <taxon>Enterobacterales</taxon>
        <taxon>Morganellaceae</taxon>
        <taxon>Providencia</taxon>
    </lineage>
</organism>
<dbReference type="InterPro" id="IPR051256">
    <property type="entry name" value="Dictomallein"/>
</dbReference>
<evidence type="ECO:0000256" key="5">
    <source>
        <dbReference type="ARBA" id="ARBA00023049"/>
    </source>
</evidence>
<dbReference type="Pfam" id="PF12561">
    <property type="entry name" value="TagA"/>
    <property type="match status" value="1"/>
</dbReference>
<dbReference type="Proteomes" id="UP000824410">
    <property type="component" value="Unassembled WGS sequence"/>
</dbReference>
<keyword evidence="1 6" id="KW-0645">Protease</keyword>
<gene>
    <name evidence="8" type="ORF">EX242_12055</name>
</gene>
<comment type="caution">
    <text evidence="8">The sequence shown here is derived from an EMBL/GenBank/DDBJ whole genome shotgun (WGS) entry which is preliminary data.</text>
</comment>
<evidence type="ECO:0000256" key="6">
    <source>
        <dbReference type="PROSITE-ProRule" id="PRU01031"/>
    </source>
</evidence>
<evidence type="ECO:0000256" key="2">
    <source>
        <dbReference type="ARBA" id="ARBA00022723"/>
    </source>
</evidence>
<dbReference type="GO" id="GO:0004222">
    <property type="term" value="F:metalloendopeptidase activity"/>
    <property type="evidence" value="ECO:0007669"/>
    <property type="project" value="UniProtKB-UniRule"/>
</dbReference>
<evidence type="ECO:0000313" key="8">
    <source>
        <dbReference type="EMBL" id="MBX6980991.1"/>
    </source>
</evidence>
<dbReference type="Gene3D" id="2.60.120.1230">
    <property type="match status" value="2"/>
</dbReference>
<evidence type="ECO:0000259" key="7">
    <source>
        <dbReference type="PROSITE" id="PS51694"/>
    </source>
</evidence>
<evidence type="ECO:0000256" key="1">
    <source>
        <dbReference type="ARBA" id="ARBA00022670"/>
    </source>
</evidence>
<evidence type="ECO:0000256" key="4">
    <source>
        <dbReference type="ARBA" id="ARBA00022833"/>
    </source>
</evidence>
<evidence type="ECO:0000313" key="9">
    <source>
        <dbReference type="Proteomes" id="UP000824410"/>
    </source>
</evidence>
<feature type="binding site" evidence="6">
    <location>
        <position position="444"/>
    </location>
    <ligand>
        <name>Zn(2+)</name>
        <dbReference type="ChEBI" id="CHEBI:29105"/>
        <note>catalytic</note>
    </ligand>
</feature>
<sequence length="794" mass="90511">MAHDKTIILQNNKSLGYFNKLIVSKGNNSHFNNNKYKSDTSGTLAGSVHYVQNCIIPAGKHIPDDIQPRIISNRKTMFLFQPREFIAHNDDVKLFVFDKQKRIIFEAKMKNPNELTSTCEPIYANISPPQPHPNEVTIIVSNDKQLHQLDDPDYFNDIILNHDTVKIITSDGHYNSSFKVESDEKYSRKKIIFQCKSTYRFSVFFNGRNVELATGDELTLVNVDGTWFEINTENNCDQFLSKIDYIGNCWSIIVPSQFIKPNITLQFTHQDKKGDIEYIDIGAPNELLLHTIAIGMLTPYRDKFEFQQMHEYHQQYFQQVPLSRLTVTTYDPIYLTELMLHDGRLLVGIAPGDGGWHTGIMREYIAKSLIASGINFANYGFFNAGRDKASNMVTPQITVHTSIGKYENGLQVHGGSGGAGMATLDDTIRNEFSHEIGHNYGLGHYPGGFYGSVNAVPSQRNSTWGWDSHNNFFIPNFESATRNKPTYLENEGEGLFALPYKEHSLGHDAMAGGSPMYEKYNAFTLHTPHSLNQIQHFLESKAVFNVNSATGFSRWDEELQQMREYRHTTSKYIYSDVPIENGKDITEEQLINIFQFNKEAMIHCYNGRHAPNIIFPTPNNYPDYLITIDTSASYSITLHLNDTQKIIHNNEVLHYISDGREWIMHDDDALLKDLVPYKQGVKVITLLGLHDPENKLPSYIYPALNGSYGMVYPDDSNILDTDLDYLEVSLITGRCLQFQLAPIQINRNEMNQFHVNIERSLHPVEARVIHNGSVITSRKINLGNDDLTFTINSN</sequence>
<accession>A0AAP2JYR0</accession>
<dbReference type="GO" id="GO:0046872">
    <property type="term" value="F:metal ion binding"/>
    <property type="evidence" value="ECO:0007669"/>
    <property type="project" value="UniProtKB-UniRule"/>
</dbReference>
<evidence type="ECO:0000256" key="3">
    <source>
        <dbReference type="ARBA" id="ARBA00022801"/>
    </source>
</evidence>
<dbReference type="PANTHER" id="PTHR39540:SF1">
    <property type="entry name" value="DICTOMALLEIN-1-RELATED"/>
    <property type="match status" value="1"/>
</dbReference>
<dbReference type="InterPro" id="IPR019503">
    <property type="entry name" value="Peptidase_M66_dom"/>
</dbReference>
<feature type="binding site" evidence="6">
    <location>
        <position position="438"/>
    </location>
    <ligand>
        <name>Zn(2+)</name>
        <dbReference type="ChEBI" id="CHEBI:29105"/>
        <note>catalytic</note>
    </ligand>
</feature>
<reference evidence="8" key="1">
    <citation type="submission" date="2019-02" db="EMBL/GenBank/DDBJ databases">
        <title>Genomic characterization of isolates from hospital effluents in KZN, South Africa.</title>
        <authorList>
            <person name="Ntshobeni N."/>
            <person name="Allam M."/>
            <person name="Ismail A."/>
            <person name="Amoako D."/>
            <person name="Essack S."/>
            <person name="Chenia H."/>
        </authorList>
    </citation>
    <scope>NUCLEOTIDE SEQUENCE</scope>
    <source>
        <strain evidence="8">AFE97_S1</strain>
    </source>
</reference>
<proteinExistence type="predicted"/>
<name>A0AAP2JYR0_PRORE</name>
<keyword evidence="5 6" id="KW-0482">Metalloprotease</keyword>
<feature type="domain" description="Peptidase M66" evidence="7">
    <location>
        <begin position="286"/>
        <end position="544"/>
    </location>
</feature>
<keyword evidence="2 6" id="KW-0479">Metal-binding</keyword>
<dbReference type="PANTHER" id="PTHR39540">
    <property type="match status" value="1"/>
</dbReference>